<dbReference type="AlphaFoldDB" id="A0A0J7HZU5"/>
<sequence length="332" mass="38065">MNCKQLNSIGLEEVLAFLGHLPTRQNDKEAWYISPFGPESHASFKVDRPKNLWYLFSEGAGGTTTDFIQKYFHTSVKGALEWASGQNFSSFHQQTMTLKSNPNYRIDRIMDIAHPNLLSYLHQRGLSEKVYPFIKELWFTTNNKQFYAVGFKNNSDGWELRNAFYKGALLKKDISVLPFFSNAWPISGNETGNNIPNRKVAVFEGFTDALSFIEMQKSFEGDLLVLNSTAMLKKALTLLDSYSEISLFLDNDKAGTQCIDTIIEHFPHARDFSLLYSDHKDLNQYLVAKRQQHDHETINTQITTAAKNGHAEKQESCKEETNRIKKGVRRRM</sequence>
<dbReference type="OrthoDB" id="8536512at2"/>
<dbReference type="InterPro" id="IPR036977">
    <property type="entry name" value="DNA_primase_Znf_CHC2"/>
</dbReference>
<reference evidence="2 3" key="1">
    <citation type="journal article" date="2013" name="Int. J. Syst. Evol. Microbiol.">
        <title>Chryseobacterium angstadtii sp. nov., isolated from a newt tank.</title>
        <authorList>
            <person name="Kirk K.E."/>
            <person name="Hoffman J.A."/>
            <person name="Smith K.A."/>
            <person name="Strahan B.L."/>
            <person name="Failor K.C."/>
            <person name="Krebs J.E."/>
            <person name="Gale A.N."/>
            <person name="Do T.D."/>
            <person name="Sontag T.C."/>
            <person name="Batties A.M."/>
            <person name="Mistiszyn K."/>
            <person name="Newman J.D."/>
        </authorList>
    </citation>
    <scope>NUCLEOTIDE SEQUENCE [LARGE SCALE GENOMIC DNA]</scope>
    <source>
        <strain evidence="2 3">KM</strain>
    </source>
</reference>
<feature type="compositionally biased region" description="Basic and acidic residues" evidence="1">
    <location>
        <begin position="309"/>
        <end position="323"/>
    </location>
</feature>
<dbReference type="STRING" id="558151.ACM46_20950"/>
<evidence type="ECO:0000313" key="3">
    <source>
        <dbReference type="Proteomes" id="UP000036261"/>
    </source>
</evidence>
<dbReference type="EMBL" id="LFND01000007">
    <property type="protein sequence ID" value="KMQ59547.1"/>
    <property type="molecule type" value="Genomic_DNA"/>
</dbReference>
<name>A0A0J7HZU5_9FLAO</name>
<dbReference type="Gene3D" id="3.40.1360.10">
    <property type="match status" value="1"/>
</dbReference>
<organism evidence="2 3">
    <name type="scientific">Chryseobacterium angstadtii</name>
    <dbReference type="NCBI Taxonomy" id="558151"/>
    <lineage>
        <taxon>Bacteria</taxon>
        <taxon>Pseudomonadati</taxon>
        <taxon>Bacteroidota</taxon>
        <taxon>Flavobacteriia</taxon>
        <taxon>Flavobacteriales</taxon>
        <taxon>Weeksellaceae</taxon>
        <taxon>Chryseobacterium group</taxon>
        <taxon>Chryseobacterium</taxon>
    </lineage>
</organism>
<accession>A0A0J7HZU5</accession>
<proteinExistence type="predicted"/>
<dbReference type="Pfam" id="PF13155">
    <property type="entry name" value="Toprim_2"/>
    <property type="match status" value="1"/>
</dbReference>
<feature type="region of interest" description="Disordered" evidence="1">
    <location>
        <begin position="308"/>
        <end position="332"/>
    </location>
</feature>
<dbReference type="GO" id="GO:0008270">
    <property type="term" value="F:zinc ion binding"/>
    <property type="evidence" value="ECO:0007669"/>
    <property type="project" value="InterPro"/>
</dbReference>
<evidence type="ECO:0008006" key="4">
    <source>
        <dbReference type="Google" id="ProtNLM"/>
    </source>
</evidence>
<keyword evidence="3" id="KW-1185">Reference proteome</keyword>
<dbReference type="Proteomes" id="UP000036261">
    <property type="component" value="Unassembled WGS sequence"/>
</dbReference>
<dbReference type="InterPro" id="IPR034154">
    <property type="entry name" value="TOPRIM_DnaG/twinkle"/>
</dbReference>
<evidence type="ECO:0000313" key="2">
    <source>
        <dbReference type="EMBL" id="KMQ59547.1"/>
    </source>
</evidence>
<protein>
    <recommendedName>
        <fullName evidence="4">Zinc finger CHC2-type domain-containing protein</fullName>
    </recommendedName>
</protein>
<comment type="caution">
    <text evidence="2">The sequence shown here is derived from an EMBL/GenBank/DDBJ whole genome shotgun (WGS) entry which is preliminary data.</text>
</comment>
<dbReference type="PATRIC" id="fig|558151.6.peg.4400"/>
<dbReference type="CDD" id="cd01029">
    <property type="entry name" value="TOPRIM_primases"/>
    <property type="match status" value="1"/>
</dbReference>
<dbReference type="GO" id="GO:0003677">
    <property type="term" value="F:DNA binding"/>
    <property type="evidence" value="ECO:0007669"/>
    <property type="project" value="InterPro"/>
</dbReference>
<dbReference type="RefSeq" id="WP_048508608.1">
    <property type="nucleotide sequence ID" value="NZ_LFND01000007.1"/>
</dbReference>
<dbReference type="SUPFAM" id="SSF56731">
    <property type="entry name" value="DNA primase core"/>
    <property type="match status" value="1"/>
</dbReference>
<gene>
    <name evidence="2" type="ORF">ACM46_20950</name>
</gene>
<dbReference type="Gene3D" id="3.90.580.10">
    <property type="entry name" value="Zinc finger, CHC2-type domain"/>
    <property type="match status" value="1"/>
</dbReference>
<dbReference type="SUPFAM" id="SSF57783">
    <property type="entry name" value="Zinc beta-ribbon"/>
    <property type="match status" value="1"/>
</dbReference>
<dbReference type="GO" id="GO:0006260">
    <property type="term" value="P:DNA replication"/>
    <property type="evidence" value="ECO:0007669"/>
    <property type="project" value="InterPro"/>
</dbReference>
<evidence type="ECO:0000256" key="1">
    <source>
        <dbReference type="SAM" id="MobiDB-lite"/>
    </source>
</evidence>